<dbReference type="RefSeq" id="WP_237239593.1">
    <property type="nucleotide sequence ID" value="NZ_JAKKDU010000007.1"/>
</dbReference>
<sequence>MRKKTFTLLLIILIGGLALHAQRQVFNLNENWKFSYGYDVKSKGISINLPHTWNTKDALGGNTDYYRGLGIYTKKIDVKQEWKNKRLFIKFWGANLVTDVFINGKHIGEHRGGYTAFAFEITPYVVYGKENTITVKVNNAQQLDVMPLLGDFNFYGGLYRDVELYITELDCISLLDYGSEGVYLHPDTVTNDYASVRSIIKVLGKSNVDVNVSVLDDKETTVFSKTQTIDNDDSTKEITIPIEINKPHLWHSTLDPYLYSVRVQLIKDEKIIDEVIQPLGLRYFHVDPDKGVFLNGKHIQIKGVCRHQDRPELGNALVPFHHLEDVEIMKDMGANSLRMSHYPHDSYMYKLCDKAGIIVWSEIPFVGPGGYAEKGFVNSERFKKNGENQLKEMIRQNMNHPSILFWGLFNELKESGDNPVEYVKELHKLAISEDPSRVTTAASNQSGDLNKITDLMAWNLYFGWYGGEVSDIGKWLDNTHTKIPNTPIGISEYGAGASIVHQSEELKKTNPTSYWHPENWQTHFHEAYWEEIDKRPFIWGTFIWNLFDYGAAHRTEGEKPGKNDKGIVTFDRKDKKDAFYFYKANWNKEDPMLYISERRLINRTKAEQTIKVYSNQKQVKLFVNGKEYTPSKSDKYSRFYFTIVLSSGENEIIAKSKNNLKDIIVINLKKQ</sequence>
<dbReference type="GO" id="GO:0005975">
    <property type="term" value="P:carbohydrate metabolic process"/>
    <property type="evidence" value="ECO:0007669"/>
    <property type="project" value="InterPro"/>
</dbReference>
<dbReference type="InterPro" id="IPR008979">
    <property type="entry name" value="Galactose-bd-like_sf"/>
</dbReference>
<dbReference type="SUPFAM" id="SSF51445">
    <property type="entry name" value="(Trans)glycosidases"/>
    <property type="match status" value="1"/>
</dbReference>
<dbReference type="EMBL" id="JAKKDU010000007">
    <property type="protein sequence ID" value="MCF7568250.1"/>
    <property type="molecule type" value="Genomic_DNA"/>
</dbReference>
<keyword evidence="3" id="KW-0326">Glycosidase</keyword>
<name>A0AAE3EMR6_9FLAO</name>
<evidence type="ECO:0000259" key="4">
    <source>
        <dbReference type="Pfam" id="PF00703"/>
    </source>
</evidence>
<comment type="caution">
    <text evidence="7">The sequence shown here is derived from an EMBL/GenBank/DDBJ whole genome shotgun (WGS) entry which is preliminary data.</text>
</comment>
<dbReference type="InterPro" id="IPR006104">
    <property type="entry name" value="Glyco_hydro_2_N"/>
</dbReference>
<dbReference type="InterPro" id="IPR013783">
    <property type="entry name" value="Ig-like_fold"/>
</dbReference>
<dbReference type="PANTHER" id="PTHR42732">
    <property type="entry name" value="BETA-GALACTOSIDASE"/>
    <property type="match status" value="1"/>
</dbReference>
<evidence type="ECO:0008006" key="9">
    <source>
        <dbReference type="Google" id="ProtNLM"/>
    </source>
</evidence>
<accession>A0AAE3EMR6</accession>
<feature type="domain" description="Glycoside hydrolase family 2 catalytic" evidence="5">
    <location>
        <begin position="289"/>
        <end position="583"/>
    </location>
</feature>
<keyword evidence="8" id="KW-1185">Reference proteome</keyword>
<dbReference type="SUPFAM" id="SSF49303">
    <property type="entry name" value="beta-Galactosidase/glucuronidase domain"/>
    <property type="match status" value="1"/>
</dbReference>
<feature type="domain" description="Glycosyl hydrolases family 2 sugar binding" evidence="6">
    <location>
        <begin position="64"/>
        <end position="166"/>
    </location>
</feature>
<dbReference type="InterPro" id="IPR006101">
    <property type="entry name" value="Glyco_hydro_2"/>
</dbReference>
<dbReference type="Gene3D" id="2.60.120.260">
    <property type="entry name" value="Galactose-binding domain-like"/>
    <property type="match status" value="1"/>
</dbReference>
<dbReference type="InterPro" id="IPR017853">
    <property type="entry name" value="GH"/>
</dbReference>
<evidence type="ECO:0000256" key="1">
    <source>
        <dbReference type="ARBA" id="ARBA00007401"/>
    </source>
</evidence>
<comment type="similarity">
    <text evidence="1">Belongs to the glycosyl hydrolase 2 family.</text>
</comment>
<evidence type="ECO:0000259" key="5">
    <source>
        <dbReference type="Pfam" id="PF02836"/>
    </source>
</evidence>
<protein>
    <recommendedName>
        <fullName evidence="9">Beta-galactosidase</fullName>
    </recommendedName>
</protein>
<dbReference type="Pfam" id="PF02836">
    <property type="entry name" value="Glyco_hydro_2_C"/>
    <property type="match status" value="1"/>
</dbReference>
<dbReference type="AlphaFoldDB" id="A0AAE3EMR6"/>
<dbReference type="Pfam" id="PF02837">
    <property type="entry name" value="Glyco_hydro_2_N"/>
    <property type="match status" value="1"/>
</dbReference>
<organism evidence="7 8">
    <name type="scientific">Wocania arenilitoris</name>
    <dbReference type="NCBI Taxonomy" id="2044858"/>
    <lineage>
        <taxon>Bacteria</taxon>
        <taxon>Pseudomonadati</taxon>
        <taxon>Bacteroidota</taxon>
        <taxon>Flavobacteriia</taxon>
        <taxon>Flavobacteriales</taxon>
        <taxon>Flavobacteriaceae</taxon>
        <taxon>Wocania</taxon>
    </lineage>
</organism>
<dbReference type="PRINTS" id="PR00132">
    <property type="entry name" value="GLHYDRLASE2"/>
</dbReference>
<dbReference type="InterPro" id="IPR051913">
    <property type="entry name" value="GH2_Domain-Containing"/>
</dbReference>
<dbReference type="Gene3D" id="2.60.40.10">
    <property type="entry name" value="Immunoglobulins"/>
    <property type="match status" value="2"/>
</dbReference>
<evidence type="ECO:0000256" key="2">
    <source>
        <dbReference type="ARBA" id="ARBA00022801"/>
    </source>
</evidence>
<proteinExistence type="inferred from homology"/>
<dbReference type="PANTHER" id="PTHR42732:SF1">
    <property type="entry name" value="BETA-MANNOSIDASE"/>
    <property type="match status" value="1"/>
</dbReference>
<dbReference type="Proteomes" id="UP001199795">
    <property type="component" value="Unassembled WGS sequence"/>
</dbReference>
<feature type="domain" description="Glycoside hydrolase family 2 immunoglobulin-like beta-sandwich" evidence="4">
    <location>
        <begin position="184"/>
        <end position="282"/>
    </location>
</feature>
<evidence type="ECO:0000313" key="8">
    <source>
        <dbReference type="Proteomes" id="UP001199795"/>
    </source>
</evidence>
<dbReference type="Gene3D" id="3.20.20.80">
    <property type="entry name" value="Glycosidases"/>
    <property type="match status" value="1"/>
</dbReference>
<dbReference type="SUPFAM" id="SSF49785">
    <property type="entry name" value="Galactose-binding domain-like"/>
    <property type="match status" value="1"/>
</dbReference>
<dbReference type="InterPro" id="IPR006102">
    <property type="entry name" value="Ig-like_GH2"/>
</dbReference>
<dbReference type="Pfam" id="PF00703">
    <property type="entry name" value="Glyco_hydro_2"/>
    <property type="match status" value="1"/>
</dbReference>
<dbReference type="GO" id="GO:0004553">
    <property type="term" value="F:hydrolase activity, hydrolyzing O-glycosyl compounds"/>
    <property type="evidence" value="ECO:0007669"/>
    <property type="project" value="InterPro"/>
</dbReference>
<gene>
    <name evidence="7" type="ORF">L3X37_07725</name>
</gene>
<dbReference type="InterPro" id="IPR036156">
    <property type="entry name" value="Beta-gal/glucu_dom_sf"/>
</dbReference>
<reference evidence="7" key="1">
    <citation type="submission" date="2022-01" db="EMBL/GenBank/DDBJ databases">
        <title>Draft genome sequence of Sabulilitoribacter arenilitoris KCTC 52401.</title>
        <authorList>
            <person name="Oh J.-S."/>
        </authorList>
    </citation>
    <scope>NUCLEOTIDE SEQUENCE</scope>
    <source>
        <strain evidence="7">HMF6543</strain>
    </source>
</reference>
<evidence type="ECO:0000313" key="7">
    <source>
        <dbReference type="EMBL" id="MCF7568250.1"/>
    </source>
</evidence>
<evidence type="ECO:0000256" key="3">
    <source>
        <dbReference type="ARBA" id="ARBA00023295"/>
    </source>
</evidence>
<keyword evidence="2" id="KW-0378">Hydrolase</keyword>
<evidence type="ECO:0000259" key="6">
    <source>
        <dbReference type="Pfam" id="PF02837"/>
    </source>
</evidence>
<dbReference type="InterPro" id="IPR006103">
    <property type="entry name" value="Glyco_hydro_2_cat"/>
</dbReference>